<keyword evidence="3" id="KW-1185">Reference proteome</keyword>
<organism evidence="2 3">
    <name type="scientific">Poecilia reticulata</name>
    <name type="common">Guppy</name>
    <name type="synonym">Acanthophacelus reticulatus</name>
    <dbReference type="NCBI Taxonomy" id="8081"/>
    <lineage>
        <taxon>Eukaryota</taxon>
        <taxon>Metazoa</taxon>
        <taxon>Chordata</taxon>
        <taxon>Craniata</taxon>
        <taxon>Vertebrata</taxon>
        <taxon>Euteleostomi</taxon>
        <taxon>Actinopterygii</taxon>
        <taxon>Neopterygii</taxon>
        <taxon>Teleostei</taxon>
        <taxon>Neoteleostei</taxon>
        <taxon>Acanthomorphata</taxon>
        <taxon>Ovalentaria</taxon>
        <taxon>Atherinomorphae</taxon>
        <taxon>Cyprinodontiformes</taxon>
        <taxon>Poeciliidae</taxon>
        <taxon>Poeciliinae</taxon>
        <taxon>Poecilia</taxon>
    </lineage>
</organism>
<accession>A0A3P9N2V5</accession>
<dbReference type="InterPro" id="IPR016187">
    <property type="entry name" value="CTDL_fold"/>
</dbReference>
<dbReference type="PROSITE" id="PS50041">
    <property type="entry name" value="C_TYPE_LECTIN_2"/>
    <property type="match status" value="1"/>
</dbReference>
<dbReference type="InterPro" id="IPR001304">
    <property type="entry name" value="C-type_lectin-like"/>
</dbReference>
<protein>
    <recommendedName>
        <fullName evidence="1">C-type lectin domain-containing protein</fullName>
    </recommendedName>
</protein>
<reference evidence="2" key="2">
    <citation type="submission" date="2025-08" db="UniProtKB">
        <authorList>
            <consortium name="Ensembl"/>
        </authorList>
    </citation>
    <scope>IDENTIFICATION</scope>
    <source>
        <strain evidence="2">Guanapo</strain>
    </source>
</reference>
<reference evidence="2" key="3">
    <citation type="submission" date="2025-09" db="UniProtKB">
        <authorList>
            <consortium name="Ensembl"/>
        </authorList>
    </citation>
    <scope>IDENTIFICATION</scope>
    <source>
        <strain evidence="2">Guanapo</strain>
    </source>
</reference>
<reference evidence="3" key="1">
    <citation type="submission" date="2013-11" db="EMBL/GenBank/DDBJ databases">
        <title>The genomic landscape of the Guanapo guppy.</title>
        <authorList>
            <person name="Kuenstner A."/>
            <person name="Dreyer C."/>
        </authorList>
    </citation>
    <scope>NUCLEOTIDE SEQUENCE</scope>
    <source>
        <strain evidence="3">Guanapo</strain>
    </source>
</reference>
<dbReference type="PANTHER" id="PTHR45784">
    <property type="entry name" value="C-TYPE LECTIN DOMAIN FAMILY 20 MEMBER A-RELATED"/>
    <property type="match status" value="1"/>
</dbReference>
<dbReference type="AlphaFoldDB" id="A0A3P9N2V5"/>
<name>A0A3P9N2V5_POERE</name>
<dbReference type="Gene3D" id="3.10.100.10">
    <property type="entry name" value="Mannose-Binding Protein A, subunit A"/>
    <property type="match status" value="1"/>
</dbReference>
<dbReference type="PANTHER" id="PTHR45784:SF3">
    <property type="entry name" value="C-TYPE LECTIN DOMAIN FAMILY 4 MEMBER K-LIKE-RELATED"/>
    <property type="match status" value="1"/>
</dbReference>
<dbReference type="GeneTree" id="ENSGT00940000174504"/>
<sequence length="157" mass="18356">SIHPSIHPFSLHPLSLSGVGRGAGLDPQYVYVNKEMNWSSAQMYCRENFVDLATVSSDEQNWMIEKLMYFGSYSWIGLFRYSNFFWSDGSSVSFTNWDNVYNPIDSMTLILVKKIYLKMICLHHPFDPSHIRKHIGKIYFIQIQCKLKQQHGKLKQI</sequence>
<dbReference type="Pfam" id="PF00059">
    <property type="entry name" value="Lectin_C"/>
    <property type="match status" value="1"/>
</dbReference>
<evidence type="ECO:0000313" key="3">
    <source>
        <dbReference type="Proteomes" id="UP000242638"/>
    </source>
</evidence>
<dbReference type="Ensembl" id="ENSPRET00000003929.1">
    <property type="protein sequence ID" value="ENSPREP00000003875.1"/>
    <property type="gene ID" value="ENSPREG00000002767.1"/>
</dbReference>
<dbReference type="SUPFAM" id="SSF56436">
    <property type="entry name" value="C-type lectin-like"/>
    <property type="match status" value="1"/>
</dbReference>
<evidence type="ECO:0000259" key="1">
    <source>
        <dbReference type="PROSITE" id="PS50041"/>
    </source>
</evidence>
<dbReference type="Proteomes" id="UP000242638">
    <property type="component" value="Unassembled WGS sequence"/>
</dbReference>
<feature type="domain" description="C-type lectin" evidence="1">
    <location>
        <begin position="29"/>
        <end position="103"/>
    </location>
</feature>
<dbReference type="InterPro" id="IPR016186">
    <property type="entry name" value="C-type_lectin-like/link_sf"/>
</dbReference>
<evidence type="ECO:0000313" key="2">
    <source>
        <dbReference type="Ensembl" id="ENSPREP00000003875.1"/>
    </source>
</evidence>
<proteinExistence type="predicted"/>